<dbReference type="SUPFAM" id="SSF54909">
    <property type="entry name" value="Dimeric alpha+beta barrel"/>
    <property type="match status" value="1"/>
</dbReference>
<gene>
    <name evidence="4" type="ORF">LzC2_00130</name>
</gene>
<dbReference type="Gene3D" id="3.30.70.1030">
    <property type="entry name" value="Apc35880, domain 1"/>
    <property type="match status" value="2"/>
</dbReference>
<reference evidence="4 5" key="1">
    <citation type="journal article" date="2020" name="Syst. Appl. Microbiol.">
        <title>Alienimonas chondri sp. nov., a novel planctomycete isolated from the biofilm of the red alga Chondrus crispus.</title>
        <authorList>
            <person name="Vitorino I."/>
            <person name="Albuquerque L."/>
            <person name="Wiegand S."/>
            <person name="Kallscheuer N."/>
            <person name="da Costa M.S."/>
            <person name="Lobo-da-Cunha A."/>
            <person name="Jogler C."/>
            <person name="Lage O.M."/>
        </authorList>
    </citation>
    <scope>NUCLEOTIDE SEQUENCE [LARGE SCALE GENOMIC DNA]</scope>
    <source>
        <strain evidence="4 5">LzC2</strain>
    </source>
</reference>
<name>A0ABX1V7A6_9PLAN</name>
<dbReference type="PANTHER" id="PTHR36843">
    <property type="entry name" value="HEME-DEPENDENT PEROXIDASE YWFI-RELATED"/>
    <property type="match status" value="1"/>
</dbReference>
<keyword evidence="4" id="KW-0575">Peroxidase</keyword>
<proteinExistence type="predicted"/>
<evidence type="ECO:0000256" key="1">
    <source>
        <dbReference type="ARBA" id="ARBA00022617"/>
    </source>
</evidence>
<sequence length="270" mass="30528">MSGRPPARELPPPTIRTTDGWHCLHAYFQAQPGQHEIDRDRLLAALDPDREYAPQRLQTFAVTGHRADLGVMAMDPDPLRLDAVLQEVRAAAGHALKPVYSFVSITEVSEYVPSLEQFAERLKREGMGEDSPGFKARLAGYEKRLPAMNVQRLTPDIPELPVHCFYPMNKIRDPNANWYTLPFSRRSELMAEHATSGIKFAGRVSQLITASTGFDDWEWGVTLWARSPEDVKEIVYTMRFDAASANYAEFGEFYVGYVMPAAECLNHLRL</sequence>
<dbReference type="EC" id="1.11.1.-" evidence="4"/>
<evidence type="ECO:0000256" key="2">
    <source>
        <dbReference type="ARBA" id="ARBA00022723"/>
    </source>
</evidence>
<dbReference type="Pfam" id="PF06778">
    <property type="entry name" value="Chlor_dismutase"/>
    <property type="match status" value="1"/>
</dbReference>
<protein>
    <submittedName>
        <fullName evidence="4">Heme-dependent peroxidase</fullName>
        <ecNumber evidence="4">1.11.1.-</ecNumber>
    </submittedName>
</protein>
<dbReference type="Proteomes" id="UP000609651">
    <property type="component" value="Unassembled WGS sequence"/>
</dbReference>
<accession>A0ABX1V7A6</accession>
<keyword evidence="1" id="KW-0349">Heme</keyword>
<dbReference type="GO" id="GO:0004601">
    <property type="term" value="F:peroxidase activity"/>
    <property type="evidence" value="ECO:0007669"/>
    <property type="project" value="UniProtKB-KW"/>
</dbReference>
<dbReference type="RefSeq" id="WP_171182445.1">
    <property type="nucleotide sequence ID" value="NZ_WTPX01000001.1"/>
</dbReference>
<dbReference type="PANTHER" id="PTHR36843:SF1">
    <property type="entry name" value="COPROHEME DECARBOXYLASE"/>
    <property type="match status" value="1"/>
</dbReference>
<keyword evidence="4" id="KW-0560">Oxidoreductase</keyword>
<evidence type="ECO:0000313" key="5">
    <source>
        <dbReference type="Proteomes" id="UP000609651"/>
    </source>
</evidence>
<keyword evidence="3" id="KW-0408">Iron</keyword>
<evidence type="ECO:0000313" key="4">
    <source>
        <dbReference type="EMBL" id="NNJ23966.1"/>
    </source>
</evidence>
<evidence type="ECO:0000256" key="3">
    <source>
        <dbReference type="ARBA" id="ARBA00023004"/>
    </source>
</evidence>
<keyword evidence="5" id="KW-1185">Reference proteome</keyword>
<dbReference type="InterPro" id="IPR011008">
    <property type="entry name" value="Dimeric_a/b-barrel"/>
</dbReference>
<dbReference type="EMBL" id="WTPX01000001">
    <property type="protein sequence ID" value="NNJ23966.1"/>
    <property type="molecule type" value="Genomic_DNA"/>
</dbReference>
<comment type="caution">
    <text evidence="4">The sequence shown here is derived from an EMBL/GenBank/DDBJ whole genome shotgun (WGS) entry which is preliminary data.</text>
</comment>
<dbReference type="InterPro" id="IPR010644">
    <property type="entry name" value="ChdC/CLD"/>
</dbReference>
<organism evidence="4 5">
    <name type="scientific">Alienimonas chondri</name>
    <dbReference type="NCBI Taxonomy" id="2681879"/>
    <lineage>
        <taxon>Bacteria</taxon>
        <taxon>Pseudomonadati</taxon>
        <taxon>Planctomycetota</taxon>
        <taxon>Planctomycetia</taxon>
        <taxon>Planctomycetales</taxon>
        <taxon>Planctomycetaceae</taxon>
        <taxon>Alienimonas</taxon>
    </lineage>
</organism>
<dbReference type="NCBIfam" id="NF008913">
    <property type="entry name" value="PRK12276.1"/>
    <property type="match status" value="1"/>
</dbReference>
<keyword evidence="2" id="KW-0479">Metal-binding</keyword>